<evidence type="ECO:0000313" key="8">
    <source>
        <dbReference type="Proteomes" id="UP000297540"/>
    </source>
</evidence>
<comment type="caution">
    <text evidence="7">The sequence shown here is derived from an EMBL/GenBank/DDBJ whole genome shotgun (WGS) entry which is preliminary data.</text>
</comment>
<dbReference type="RefSeq" id="WP_133235255.1">
    <property type="nucleotide sequence ID" value="NZ_SOZE01000015.1"/>
</dbReference>
<proteinExistence type="predicted"/>
<comment type="subcellular location">
    <subcellularLocation>
        <location evidence="1">Membrane</location>
        <topology evidence="1">Multi-pass membrane protein</topology>
    </subcellularLocation>
</comment>
<feature type="transmembrane region" description="Helical" evidence="5">
    <location>
        <begin position="58"/>
        <end position="80"/>
    </location>
</feature>
<feature type="transmembrane region" description="Helical" evidence="5">
    <location>
        <begin position="111"/>
        <end position="132"/>
    </location>
</feature>
<gene>
    <name evidence="7" type="ORF">E2R66_15555</name>
</gene>
<organism evidence="7 8">
    <name type="scientific">Mucilaginibacter psychrotolerans</name>
    <dbReference type="NCBI Taxonomy" id="1524096"/>
    <lineage>
        <taxon>Bacteria</taxon>
        <taxon>Pseudomonadati</taxon>
        <taxon>Bacteroidota</taxon>
        <taxon>Sphingobacteriia</taxon>
        <taxon>Sphingobacteriales</taxon>
        <taxon>Sphingobacteriaceae</taxon>
        <taxon>Mucilaginibacter</taxon>
    </lineage>
</organism>
<feature type="transmembrane region" description="Helical" evidence="5">
    <location>
        <begin position="29"/>
        <end position="46"/>
    </location>
</feature>
<dbReference type="PANTHER" id="PTHR38480">
    <property type="entry name" value="SLR0254 PROTEIN"/>
    <property type="match status" value="1"/>
</dbReference>
<dbReference type="Pfam" id="PF06271">
    <property type="entry name" value="RDD"/>
    <property type="match status" value="1"/>
</dbReference>
<keyword evidence="2 5" id="KW-0812">Transmembrane</keyword>
<feature type="domain" description="RDD" evidence="6">
    <location>
        <begin position="18"/>
        <end position="145"/>
    </location>
</feature>
<dbReference type="InterPro" id="IPR010432">
    <property type="entry name" value="RDD"/>
</dbReference>
<sequence length="247" mass="28061">MHTIRIKTAQNIDIDYEVAGIGERTIARIIDYALFLAIILLYLWLFDNVMSKSVLFGFTLPQILFFVFYAFYDLICEVVFNGQSLGKFVMKIKVVSLDGGRPRFGQYLLRYLFRAADFTLAVPAVAIFSVAVTENKQRIGDIVANTTLIKTKPKAGIDELNATLPEEEYQPVFMEATNLSDQDIALVHEVIRHFLRTGNMAFVDNMAKKIQDHLDITPPEGLNSYKFLQTIIKDHQHVLLNLNPQIG</sequence>
<evidence type="ECO:0000256" key="2">
    <source>
        <dbReference type="ARBA" id="ARBA00022692"/>
    </source>
</evidence>
<evidence type="ECO:0000256" key="5">
    <source>
        <dbReference type="SAM" id="Phobius"/>
    </source>
</evidence>
<evidence type="ECO:0000313" key="7">
    <source>
        <dbReference type="EMBL" id="TFF36568.1"/>
    </source>
</evidence>
<evidence type="ECO:0000256" key="3">
    <source>
        <dbReference type="ARBA" id="ARBA00022989"/>
    </source>
</evidence>
<protein>
    <submittedName>
        <fullName evidence="7">RDD family protein</fullName>
    </submittedName>
</protein>
<dbReference type="OrthoDB" id="9814143at2"/>
<dbReference type="EMBL" id="SOZE01000015">
    <property type="protein sequence ID" value="TFF36568.1"/>
    <property type="molecule type" value="Genomic_DNA"/>
</dbReference>
<keyword evidence="4 5" id="KW-0472">Membrane</keyword>
<name>A0A4Y8SC71_9SPHI</name>
<evidence type="ECO:0000256" key="4">
    <source>
        <dbReference type="ARBA" id="ARBA00023136"/>
    </source>
</evidence>
<dbReference type="PANTHER" id="PTHR38480:SF1">
    <property type="entry name" value="SLR0254 PROTEIN"/>
    <property type="match status" value="1"/>
</dbReference>
<dbReference type="GO" id="GO:0016020">
    <property type="term" value="C:membrane"/>
    <property type="evidence" value="ECO:0007669"/>
    <property type="project" value="UniProtKB-SubCell"/>
</dbReference>
<dbReference type="AlphaFoldDB" id="A0A4Y8SC71"/>
<dbReference type="Proteomes" id="UP000297540">
    <property type="component" value="Unassembled WGS sequence"/>
</dbReference>
<reference evidence="7 8" key="1">
    <citation type="journal article" date="2017" name="Int. J. Syst. Evol. Microbiol.">
        <title>Mucilaginibacterpsychrotolerans sp. nov., isolated from peatlands.</title>
        <authorList>
            <person name="Deng Y."/>
            <person name="Shen L."/>
            <person name="Xu B."/>
            <person name="Liu Y."/>
            <person name="Gu Z."/>
            <person name="Liu H."/>
            <person name="Zhou Y."/>
        </authorList>
    </citation>
    <scope>NUCLEOTIDE SEQUENCE [LARGE SCALE GENOMIC DNA]</scope>
    <source>
        <strain evidence="7 8">NH7-4</strain>
    </source>
</reference>
<keyword evidence="3 5" id="KW-1133">Transmembrane helix</keyword>
<keyword evidence="8" id="KW-1185">Reference proteome</keyword>
<accession>A0A4Y8SC71</accession>
<evidence type="ECO:0000259" key="6">
    <source>
        <dbReference type="Pfam" id="PF06271"/>
    </source>
</evidence>
<evidence type="ECO:0000256" key="1">
    <source>
        <dbReference type="ARBA" id="ARBA00004141"/>
    </source>
</evidence>